<feature type="transmembrane region" description="Helical" evidence="3">
    <location>
        <begin position="81"/>
        <end position="103"/>
    </location>
</feature>
<evidence type="ECO:0000313" key="5">
    <source>
        <dbReference type="Proteomes" id="UP000467214"/>
    </source>
</evidence>
<organism evidence="4 5">
    <name type="scientific">Craterilacuibacter sinensis</name>
    <dbReference type="NCBI Taxonomy" id="2686017"/>
    <lineage>
        <taxon>Bacteria</taxon>
        <taxon>Pseudomonadati</taxon>
        <taxon>Pseudomonadota</taxon>
        <taxon>Betaproteobacteria</taxon>
        <taxon>Neisseriales</taxon>
        <taxon>Neisseriaceae</taxon>
        <taxon>Craterilacuibacter</taxon>
    </lineage>
</organism>
<dbReference type="AlphaFoldDB" id="A0A845BSC4"/>
<comment type="similarity">
    <text evidence="2">Belongs to the CDP-alcohol phosphatidyltransferase class-I family.</text>
</comment>
<dbReference type="Proteomes" id="UP000467214">
    <property type="component" value="Unassembled WGS sequence"/>
</dbReference>
<dbReference type="InterPro" id="IPR000462">
    <property type="entry name" value="CDP-OH_P_trans"/>
</dbReference>
<dbReference type="GO" id="GO:0016780">
    <property type="term" value="F:phosphotransferase activity, for other substituted phosphate groups"/>
    <property type="evidence" value="ECO:0007669"/>
    <property type="project" value="InterPro"/>
</dbReference>
<sequence length="205" mass="22112">MLDRLLLPLLHRPLAAMARTLCRHRIHADTVTLSAFACGLLAALAISQRWFLSGLALILLSRLLDGLDGTLARLTTPTDRGAFLDISLDFLFYSSIPFAFALAAPDSNALAAATLIFAFVGTGTSFLAFAVIAEKRRIHSTTYPNKGFYYLGGLTEASETLACFALMCVFPAYFPLLAWGFAALCALTTLSRLAAGWHSFTGTKP</sequence>
<dbReference type="RefSeq" id="WP_160796493.1">
    <property type="nucleotide sequence ID" value="NZ_WSSB01000007.1"/>
</dbReference>
<keyword evidence="5" id="KW-1185">Reference proteome</keyword>
<feature type="transmembrane region" description="Helical" evidence="3">
    <location>
        <begin position="109"/>
        <end position="132"/>
    </location>
</feature>
<comment type="caution">
    <text evidence="4">The sequence shown here is derived from an EMBL/GenBank/DDBJ whole genome shotgun (WGS) entry which is preliminary data.</text>
</comment>
<reference evidence="4 5" key="1">
    <citation type="submission" date="2019-12" db="EMBL/GenBank/DDBJ databases">
        <title>Neisseriaceae gen. nov. sp. Genome sequencing and assembly.</title>
        <authorList>
            <person name="Liu Z."/>
            <person name="Li A."/>
        </authorList>
    </citation>
    <scope>NUCLEOTIDE SEQUENCE [LARGE SCALE GENOMIC DNA]</scope>
    <source>
        <strain evidence="4 5">B2N2-7</strain>
    </source>
</reference>
<dbReference type="EMBL" id="WSSB01000007">
    <property type="protein sequence ID" value="MXR37096.1"/>
    <property type="molecule type" value="Genomic_DNA"/>
</dbReference>
<feature type="transmembrane region" description="Helical" evidence="3">
    <location>
        <begin position="34"/>
        <end position="60"/>
    </location>
</feature>
<evidence type="ECO:0000313" key="4">
    <source>
        <dbReference type="EMBL" id="MXR37096.1"/>
    </source>
</evidence>
<evidence type="ECO:0000256" key="2">
    <source>
        <dbReference type="RuleBase" id="RU003750"/>
    </source>
</evidence>
<dbReference type="GO" id="GO:0016020">
    <property type="term" value="C:membrane"/>
    <property type="evidence" value="ECO:0007669"/>
    <property type="project" value="InterPro"/>
</dbReference>
<keyword evidence="3" id="KW-0472">Membrane</keyword>
<evidence type="ECO:0000256" key="3">
    <source>
        <dbReference type="SAM" id="Phobius"/>
    </source>
</evidence>
<keyword evidence="3" id="KW-1133">Transmembrane helix</keyword>
<dbReference type="InterPro" id="IPR048254">
    <property type="entry name" value="CDP_ALCOHOL_P_TRANSF_CS"/>
</dbReference>
<dbReference type="GO" id="GO:0008654">
    <property type="term" value="P:phospholipid biosynthetic process"/>
    <property type="evidence" value="ECO:0007669"/>
    <property type="project" value="InterPro"/>
</dbReference>
<feature type="transmembrane region" description="Helical" evidence="3">
    <location>
        <begin position="176"/>
        <end position="195"/>
    </location>
</feature>
<dbReference type="PROSITE" id="PS00379">
    <property type="entry name" value="CDP_ALCOHOL_P_TRANSF"/>
    <property type="match status" value="1"/>
</dbReference>
<accession>A0A845BSC4</accession>
<dbReference type="InterPro" id="IPR043130">
    <property type="entry name" value="CDP-OH_PTrfase_TM_dom"/>
</dbReference>
<keyword evidence="1 2" id="KW-0808">Transferase</keyword>
<dbReference type="Gene3D" id="1.20.120.1760">
    <property type="match status" value="1"/>
</dbReference>
<gene>
    <name evidence="4" type="ORF">GQF02_08940</name>
</gene>
<proteinExistence type="inferred from homology"/>
<name>A0A845BSC4_9NEIS</name>
<keyword evidence="3" id="KW-0812">Transmembrane</keyword>
<protein>
    <submittedName>
        <fullName evidence="4">CDP-alcohol phosphatidyltransferase family protein</fullName>
    </submittedName>
</protein>
<dbReference type="Pfam" id="PF01066">
    <property type="entry name" value="CDP-OH_P_transf"/>
    <property type="match status" value="1"/>
</dbReference>
<evidence type="ECO:0000256" key="1">
    <source>
        <dbReference type="ARBA" id="ARBA00022679"/>
    </source>
</evidence>